<feature type="transmembrane region" description="Helical" evidence="5">
    <location>
        <begin position="12"/>
        <end position="37"/>
    </location>
</feature>
<keyword evidence="4 5" id="KW-0472">Membrane</keyword>
<feature type="transmembrane region" description="Helical" evidence="5">
    <location>
        <begin position="138"/>
        <end position="156"/>
    </location>
</feature>
<feature type="transmembrane region" description="Helical" evidence="5">
    <location>
        <begin position="206"/>
        <end position="226"/>
    </location>
</feature>
<dbReference type="InterPro" id="IPR000537">
    <property type="entry name" value="UbiA_prenyltransferase"/>
</dbReference>
<feature type="transmembrane region" description="Helical" evidence="5">
    <location>
        <begin position="168"/>
        <end position="185"/>
    </location>
</feature>
<dbReference type="HOGENOM" id="CLU_063928_0_0_1"/>
<dbReference type="InParanoid" id="A0A0C3FCK4"/>
<dbReference type="InterPro" id="IPR050475">
    <property type="entry name" value="Prenyltransferase_related"/>
</dbReference>
<dbReference type="GO" id="GO:0016765">
    <property type="term" value="F:transferase activity, transferring alkyl or aryl (other than methyl) groups"/>
    <property type="evidence" value="ECO:0007669"/>
    <property type="project" value="InterPro"/>
</dbReference>
<comment type="subcellular location">
    <subcellularLocation>
        <location evidence="1">Membrane</location>
        <topology evidence="1">Multi-pass membrane protein</topology>
    </subcellularLocation>
</comment>
<evidence type="ECO:0000256" key="4">
    <source>
        <dbReference type="ARBA" id="ARBA00023136"/>
    </source>
</evidence>
<evidence type="ECO:0000256" key="2">
    <source>
        <dbReference type="ARBA" id="ARBA00022692"/>
    </source>
</evidence>
<dbReference type="CDD" id="cd13965">
    <property type="entry name" value="PT_UbiA_3"/>
    <property type="match status" value="1"/>
</dbReference>
<feature type="transmembrane region" description="Helical" evidence="5">
    <location>
        <begin position="232"/>
        <end position="250"/>
    </location>
</feature>
<feature type="transmembrane region" description="Helical" evidence="5">
    <location>
        <begin position="92"/>
        <end position="117"/>
    </location>
</feature>
<dbReference type="AlphaFoldDB" id="A0A0C3FCK4"/>
<name>A0A0C3FCK4_PILCF</name>
<organism evidence="6 7">
    <name type="scientific">Piloderma croceum (strain F 1598)</name>
    <dbReference type="NCBI Taxonomy" id="765440"/>
    <lineage>
        <taxon>Eukaryota</taxon>
        <taxon>Fungi</taxon>
        <taxon>Dikarya</taxon>
        <taxon>Basidiomycota</taxon>
        <taxon>Agaricomycotina</taxon>
        <taxon>Agaricomycetes</taxon>
        <taxon>Agaricomycetidae</taxon>
        <taxon>Atheliales</taxon>
        <taxon>Atheliaceae</taxon>
        <taxon>Piloderma</taxon>
    </lineage>
</organism>
<proteinExistence type="predicted"/>
<evidence type="ECO:0000256" key="3">
    <source>
        <dbReference type="ARBA" id="ARBA00022989"/>
    </source>
</evidence>
<keyword evidence="7" id="KW-1185">Reference proteome</keyword>
<dbReference type="Pfam" id="PF01040">
    <property type="entry name" value="UbiA"/>
    <property type="match status" value="1"/>
</dbReference>
<dbReference type="PANTHER" id="PTHR42723:SF1">
    <property type="entry name" value="CHLOROPHYLL SYNTHASE, CHLOROPLASTIC"/>
    <property type="match status" value="1"/>
</dbReference>
<dbReference type="OrthoDB" id="434972at2759"/>
<evidence type="ECO:0000256" key="5">
    <source>
        <dbReference type="SAM" id="Phobius"/>
    </source>
</evidence>
<dbReference type="Gene3D" id="1.10.357.140">
    <property type="entry name" value="UbiA prenyltransferase"/>
    <property type="match status" value="1"/>
</dbReference>
<dbReference type="Proteomes" id="UP000054166">
    <property type="component" value="Unassembled WGS sequence"/>
</dbReference>
<sequence length="277" mass="31058">MYIARRLLAHTYTLYLFTKSDIPLVTFPMLTVAMVLAGPTDWSSFSMAFIWLELHLLVFDVKNQIIGIEEDKLSKPYRPFPSGRISLQHGQLLYLCVMASCIVISICNRLTAVSFIYMLSMWLYNEVGLSMHPISKNLLCAIGYMCYSWGTTYIIGRHQPMSSTSTTAIFLSGLIFFTTGHASDFRDRSGDAAIGRKTIPLIIPQVAARWSLLFATLAITCGLIFFWKPPMLVAAIFAVIGATTTVKFVTNYSEEADRTSCRWYEVSIVPSLPNPLS</sequence>
<reference evidence="6 7" key="1">
    <citation type="submission" date="2014-04" db="EMBL/GenBank/DDBJ databases">
        <authorList>
            <consortium name="DOE Joint Genome Institute"/>
            <person name="Kuo A."/>
            <person name="Tarkka M."/>
            <person name="Buscot F."/>
            <person name="Kohler A."/>
            <person name="Nagy L.G."/>
            <person name="Floudas D."/>
            <person name="Copeland A."/>
            <person name="Barry K.W."/>
            <person name="Cichocki N."/>
            <person name="Veneault-Fourrey C."/>
            <person name="LaButti K."/>
            <person name="Lindquist E.A."/>
            <person name="Lipzen A."/>
            <person name="Lundell T."/>
            <person name="Morin E."/>
            <person name="Murat C."/>
            <person name="Sun H."/>
            <person name="Tunlid A."/>
            <person name="Henrissat B."/>
            <person name="Grigoriev I.V."/>
            <person name="Hibbett D.S."/>
            <person name="Martin F."/>
            <person name="Nordberg H.P."/>
            <person name="Cantor M.N."/>
            <person name="Hua S.X."/>
        </authorList>
    </citation>
    <scope>NUCLEOTIDE SEQUENCE [LARGE SCALE GENOMIC DNA]</scope>
    <source>
        <strain evidence="6 7">F 1598</strain>
    </source>
</reference>
<protein>
    <recommendedName>
        <fullName evidence="8">UbiA prenyltransferase family</fullName>
    </recommendedName>
</protein>
<dbReference type="EMBL" id="KN833024">
    <property type="protein sequence ID" value="KIM77526.1"/>
    <property type="molecule type" value="Genomic_DNA"/>
</dbReference>
<keyword evidence="3 5" id="KW-1133">Transmembrane helix</keyword>
<dbReference type="InterPro" id="IPR044878">
    <property type="entry name" value="UbiA_sf"/>
</dbReference>
<dbReference type="GO" id="GO:0016020">
    <property type="term" value="C:membrane"/>
    <property type="evidence" value="ECO:0007669"/>
    <property type="project" value="UniProtKB-SubCell"/>
</dbReference>
<evidence type="ECO:0000313" key="6">
    <source>
        <dbReference type="EMBL" id="KIM77526.1"/>
    </source>
</evidence>
<dbReference type="PANTHER" id="PTHR42723">
    <property type="entry name" value="CHLOROPHYLL SYNTHASE"/>
    <property type="match status" value="1"/>
</dbReference>
<keyword evidence="2 5" id="KW-0812">Transmembrane</keyword>
<evidence type="ECO:0008006" key="8">
    <source>
        <dbReference type="Google" id="ProtNLM"/>
    </source>
</evidence>
<reference evidence="7" key="2">
    <citation type="submission" date="2015-01" db="EMBL/GenBank/DDBJ databases">
        <title>Evolutionary Origins and Diversification of the Mycorrhizal Mutualists.</title>
        <authorList>
            <consortium name="DOE Joint Genome Institute"/>
            <consortium name="Mycorrhizal Genomics Consortium"/>
            <person name="Kohler A."/>
            <person name="Kuo A."/>
            <person name="Nagy L.G."/>
            <person name="Floudas D."/>
            <person name="Copeland A."/>
            <person name="Barry K.W."/>
            <person name="Cichocki N."/>
            <person name="Veneault-Fourrey C."/>
            <person name="LaButti K."/>
            <person name="Lindquist E.A."/>
            <person name="Lipzen A."/>
            <person name="Lundell T."/>
            <person name="Morin E."/>
            <person name="Murat C."/>
            <person name="Riley R."/>
            <person name="Ohm R."/>
            <person name="Sun H."/>
            <person name="Tunlid A."/>
            <person name="Henrissat B."/>
            <person name="Grigoriev I.V."/>
            <person name="Hibbett D.S."/>
            <person name="Martin F."/>
        </authorList>
    </citation>
    <scope>NUCLEOTIDE SEQUENCE [LARGE SCALE GENOMIC DNA]</scope>
    <source>
        <strain evidence="7">F 1598</strain>
    </source>
</reference>
<gene>
    <name evidence="6" type="ORF">PILCRDRAFT_76681</name>
</gene>
<evidence type="ECO:0000256" key="1">
    <source>
        <dbReference type="ARBA" id="ARBA00004141"/>
    </source>
</evidence>
<evidence type="ECO:0000313" key="7">
    <source>
        <dbReference type="Proteomes" id="UP000054166"/>
    </source>
</evidence>
<accession>A0A0C3FCK4</accession>